<organism evidence="7 8">
    <name type="scientific">Arenimonas malthae CC-JY-1</name>
    <dbReference type="NCBI Taxonomy" id="1384054"/>
    <lineage>
        <taxon>Bacteria</taxon>
        <taxon>Pseudomonadati</taxon>
        <taxon>Pseudomonadota</taxon>
        <taxon>Gammaproteobacteria</taxon>
        <taxon>Lysobacterales</taxon>
        <taxon>Lysobacteraceae</taxon>
        <taxon>Arenimonas</taxon>
    </lineage>
</organism>
<feature type="transmembrane region" description="Helical" evidence="5">
    <location>
        <begin position="260"/>
        <end position="280"/>
    </location>
</feature>
<evidence type="ECO:0000256" key="1">
    <source>
        <dbReference type="ARBA" id="ARBA00004141"/>
    </source>
</evidence>
<reference evidence="7 8" key="1">
    <citation type="submission" date="2013-09" db="EMBL/GenBank/DDBJ databases">
        <title>Genome sequencing of Arenimonas malthae.</title>
        <authorList>
            <person name="Chen F."/>
            <person name="Wang G."/>
        </authorList>
    </citation>
    <scope>NUCLEOTIDE SEQUENCE [LARGE SCALE GENOMIC DNA]</scope>
    <source>
        <strain evidence="7 8">CC-JY-1</strain>
    </source>
</reference>
<dbReference type="PATRIC" id="fig|1384054.3.peg.1435"/>
<name>A0A091BAS4_9GAMM</name>
<comment type="subcellular location">
    <subcellularLocation>
        <location evidence="1">Membrane</location>
        <topology evidence="1">Multi-pass membrane protein</topology>
    </subcellularLocation>
</comment>
<dbReference type="Proteomes" id="UP000029392">
    <property type="component" value="Unassembled WGS sequence"/>
</dbReference>
<proteinExistence type="predicted"/>
<gene>
    <name evidence="7" type="ORF">N790_07150</name>
</gene>
<dbReference type="STRING" id="1384054.N790_07150"/>
<dbReference type="InterPro" id="IPR007016">
    <property type="entry name" value="O-antigen_ligase-rel_domated"/>
</dbReference>
<feature type="transmembrane region" description="Helical" evidence="5">
    <location>
        <begin position="231"/>
        <end position="248"/>
    </location>
</feature>
<dbReference type="EMBL" id="AVCH01000156">
    <property type="protein sequence ID" value="KFN47919.1"/>
    <property type="molecule type" value="Genomic_DNA"/>
</dbReference>
<evidence type="ECO:0000256" key="5">
    <source>
        <dbReference type="SAM" id="Phobius"/>
    </source>
</evidence>
<feature type="transmembrane region" description="Helical" evidence="5">
    <location>
        <begin position="104"/>
        <end position="122"/>
    </location>
</feature>
<dbReference type="Pfam" id="PF04932">
    <property type="entry name" value="Wzy_C"/>
    <property type="match status" value="1"/>
</dbReference>
<feature type="transmembrane region" description="Helical" evidence="5">
    <location>
        <begin position="348"/>
        <end position="369"/>
    </location>
</feature>
<dbReference type="InterPro" id="IPR051533">
    <property type="entry name" value="WaaL-like"/>
</dbReference>
<feature type="transmembrane region" description="Helical" evidence="5">
    <location>
        <begin position="381"/>
        <end position="399"/>
    </location>
</feature>
<feature type="domain" description="O-antigen ligase-related" evidence="6">
    <location>
        <begin position="216"/>
        <end position="354"/>
    </location>
</feature>
<dbReference type="PANTHER" id="PTHR37422">
    <property type="entry name" value="TEICHURONIC ACID BIOSYNTHESIS PROTEIN TUAE"/>
    <property type="match status" value="1"/>
</dbReference>
<evidence type="ECO:0000313" key="7">
    <source>
        <dbReference type="EMBL" id="KFN47919.1"/>
    </source>
</evidence>
<keyword evidence="4 5" id="KW-0472">Membrane</keyword>
<keyword evidence="8" id="KW-1185">Reference proteome</keyword>
<dbReference type="AlphaFoldDB" id="A0A091BAS4"/>
<evidence type="ECO:0000256" key="2">
    <source>
        <dbReference type="ARBA" id="ARBA00022692"/>
    </source>
</evidence>
<comment type="caution">
    <text evidence="7">The sequence shown here is derived from an EMBL/GenBank/DDBJ whole genome shotgun (WGS) entry which is preliminary data.</text>
</comment>
<feature type="transmembrane region" description="Helical" evidence="5">
    <location>
        <begin position="177"/>
        <end position="196"/>
    </location>
</feature>
<sequence length="442" mass="46859">MVLAAALLLGGGQGTVADSAVQLLSLALLALCLWRHASEPEAKLPRLAWLAALPMALPALQLLPLPESVWLLPDARDELATELSAAGVGAAHRISLVPLATERAFAWLLPAVALFLAGLQLSSQQRGNLLKLLVAAAALSVVLGLAQLFGGPDSALRFYSNTNPTEAVGFFANRNHLASLLAVALPIVVVGTALWLKHREDWSPGTVLGLLAGVGLVALLILGIAMARSRAGLLLGMLGLLLSLPLALQLRRRRGTRRVLAVAVALGFTLAVQFALFGILQRLQKDPLEDARFQYLPVVESVARQHAPLGTGLGGFRRAFEAEDPAPVSVYINHAHNDWAELWLEGGWPGWALVGAAVGGLLVSGWKVWRKQPEASTTTRTLSRAAWVGLLLLALHSLGDYPLRTSALLAVAGVLAAQVMAMREIRLSRAPDGARLGPLFNP</sequence>
<dbReference type="eggNOG" id="COG3307">
    <property type="taxonomic scope" value="Bacteria"/>
</dbReference>
<accession>A0A091BAS4</accession>
<dbReference type="PANTHER" id="PTHR37422:SF23">
    <property type="entry name" value="TEICHURONIC ACID BIOSYNTHESIS PROTEIN TUAE"/>
    <property type="match status" value="1"/>
</dbReference>
<evidence type="ECO:0000313" key="8">
    <source>
        <dbReference type="Proteomes" id="UP000029392"/>
    </source>
</evidence>
<protein>
    <recommendedName>
        <fullName evidence="6">O-antigen ligase-related domain-containing protein</fullName>
    </recommendedName>
</protein>
<keyword evidence="2 5" id="KW-0812">Transmembrane</keyword>
<feature type="transmembrane region" description="Helical" evidence="5">
    <location>
        <begin position="208"/>
        <end position="225"/>
    </location>
</feature>
<keyword evidence="3 5" id="KW-1133">Transmembrane helix</keyword>
<evidence type="ECO:0000259" key="6">
    <source>
        <dbReference type="Pfam" id="PF04932"/>
    </source>
</evidence>
<evidence type="ECO:0000256" key="3">
    <source>
        <dbReference type="ARBA" id="ARBA00022989"/>
    </source>
</evidence>
<evidence type="ECO:0000256" key="4">
    <source>
        <dbReference type="ARBA" id="ARBA00023136"/>
    </source>
</evidence>
<feature type="transmembrane region" description="Helical" evidence="5">
    <location>
        <begin position="129"/>
        <end position="149"/>
    </location>
</feature>
<dbReference type="GO" id="GO:0016020">
    <property type="term" value="C:membrane"/>
    <property type="evidence" value="ECO:0007669"/>
    <property type="project" value="UniProtKB-SubCell"/>
</dbReference>